<keyword evidence="4" id="KW-1133">Transmembrane helix</keyword>
<accession>A0A7M7SV07</accession>
<dbReference type="SMART" id="SM00364">
    <property type="entry name" value="LRR_BAC"/>
    <property type="match status" value="7"/>
</dbReference>
<dbReference type="GO" id="GO:0038023">
    <property type="term" value="F:signaling receptor activity"/>
    <property type="evidence" value="ECO:0000318"/>
    <property type="project" value="GO_Central"/>
</dbReference>
<protein>
    <submittedName>
        <fullName evidence="5">Uncharacterized protein</fullName>
    </submittedName>
</protein>
<dbReference type="PROSITE" id="PS51450">
    <property type="entry name" value="LRR"/>
    <property type="match status" value="4"/>
</dbReference>
<evidence type="ECO:0000256" key="2">
    <source>
        <dbReference type="ARBA" id="ARBA00022729"/>
    </source>
</evidence>
<dbReference type="SUPFAM" id="SSF52058">
    <property type="entry name" value="L domain-like"/>
    <property type="match status" value="2"/>
</dbReference>
<organism evidence="5 6">
    <name type="scientific">Strongylocentrotus purpuratus</name>
    <name type="common">Purple sea urchin</name>
    <dbReference type="NCBI Taxonomy" id="7668"/>
    <lineage>
        <taxon>Eukaryota</taxon>
        <taxon>Metazoa</taxon>
        <taxon>Echinodermata</taxon>
        <taxon>Eleutherozoa</taxon>
        <taxon>Echinozoa</taxon>
        <taxon>Echinoidea</taxon>
        <taxon>Euechinoidea</taxon>
        <taxon>Echinacea</taxon>
        <taxon>Camarodonta</taxon>
        <taxon>Echinidea</taxon>
        <taxon>Strongylocentrotidae</taxon>
        <taxon>Strongylocentrotus</taxon>
    </lineage>
</organism>
<dbReference type="Pfam" id="PF00560">
    <property type="entry name" value="LRR_1"/>
    <property type="match status" value="1"/>
</dbReference>
<dbReference type="InterPro" id="IPR032675">
    <property type="entry name" value="LRR_dom_sf"/>
</dbReference>
<sequence length="667" mass="73817">MMIRQRPYGAMNPVLQLGFYVIAIHLMVVLVESNGCSSPTPISILRTALNSSTCPWRCCCNDTIRLVNCSRLYQNLPTVFPVKARTILLDWNLMDTFDKENCSVFRQSRSLEVLTATNNKIATINRNCFRGLGNLTVINLSNNALTNLPVADTPYPFVTLDLSNNNINQLNESIFLAMPNLTSLNIDNNSISILPSLISHPTSEGKLRMLSLRNNGLRNIAFPGPFPSGSSIQELYLSHNDLSELPTAWLVGAFKLRVLDLRNATSMADKGGKINWKYPGFCPALETIDLSLNGLRSVVHNAFDSNTGLRTIDLSSNALNAIPDGLLVKQINLTTFKAQENRLVNISNAIWGKRARLEYVNLANNSIERIHDGAIGSLATLRFLDLSGNLLVSLAFLETPELISLETLLLHNNSVRVTPNLTRLIKLRVLKLQDNQLSEVPNVQNLSNLEELDLSRNNISVLDTVAFSGVTRLRLINLESNYIMSINEASLNYLPKSLVWLNLLNNLLRCDCNLALTSKRLRSSTQWGINLGNITCVSPPAYQGLQVTTVPHSSCIGTVKSLKSIILSALLAGIVIAVIILAFLYSRYRRVGRGNTRRRSYPVEEKAAQMNQYEEEVGHLMSPSKNSGNYHNLRGSNDLLGSASVTGSSTRINGSAIKSFVEEEFYV</sequence>
<feature type="transmembrane region" description="Helical" evidence="4">
    <location>
        <begin position="565"/>
        <end position="585"/>
    </location>
</feature>
<dbReference type="InterPro" id="IPR001611">
    <property type="entry name" value="Leu-rich_rpt"/>
</dbReference>
<dbReference type="PRINTS" id="PR00019">
    <property type="entry name" value="LEURICHRPT"/>
</dbReference>
<dbReference type="AlphaFoldDB" id="A0A7M7SV07"/>
<dbReference type="EnsemblMetazoa" id="XM_030977347">
    <property type="protein sequence ID" value="XP_030833207"/>
    <property type="gene ID" value="LOC100893380"/>
</dbReference>
<dbReference type="FunFam" id="3.80.10.10:FF:001164">
    <property type="entry name" value="GH01279p"/>
    <property type="match status" value="1"/>
</dbReference>
<dbReference type="KEGG" id="spu:100893380"/>
<evidence type="ECO:0000256" key="1">
    <source>
        <dbReference type="ARBA" id="ARBA00022614"/>
    </source>
</evidence>
<dbReference type="PANTHER" id="PTHR24373:SF396">
    <property type="entry name" value="LEUCINE RICH REPEATS AND IMMUNOGLOBULIN LIKE DOMAINS 1"/>
    <property type="match status" value="1"/>
</dbReference>
<dbReference type="GO" id="GO:0005886">
    <property type="term" value="C:plasma membrane"/>
    <property type="evidence" value="ECO:0000318"/>
    <property type="project" value="GO_Central"/>
</dbReference>
<evidence type="ECO:0000256" key="3">
    <source>
        <dbReference type="ARBA" id="ARBA00022737"/>
    </source>
</evidence>
<keyword evidence="6" id="KW-1185">Reference proteome</keyword>
<dbReference type="SMART" id="SM00369">
    <property type="entry name" value="LRR_TYP"/>
    <property type="match status" value="12"/>
</dbReference>
<dbReference type="Pfam" id="PF13855">
    <property type="entry name" value="LRR_8"/>
    <property type="match status" value="4"/>
</dbReference>
<keyword evidence="4" id="KW-0812">Transmembrane</keyword>
<feature type="transmembrane region" description="Helical" evidence="4">
    <location>
        <begin position="12"/>
        <end position="31"/>
    </location>
</feature>
<keyword evidence="2" id="KW-0732">Signal</keyword>
<dbReference type="Gene3D" id="3.80.10.10">
    <property type="entry name" value="Ribonuclease Inhibitor"/>
    <property type="match status" value="3"/>
</dbReference>
<reference evidence="6" key="1">
    <citation type="submission" date="2015-02" db="EMBL/GenBank/DDBJ databases">
        <title>Genome sequencing for Strongylocentrotus purpuratus.</title>
        <authorList>
            <person name="Murali S."/>
            <person name="Liu Y."/>
            <person name="Vee V."/>
            <person name="English A."/>
            <person name="Wang M."/>
            <person name="Skinner E."/>
            <person name="Han Y."/>
            <person name="Muzny D.M."/>
            <person name="Worley K.C."/>
            <person name="Gibbs R.A."/>
        </authorList>
    </citation>
    <scope>NUCLEOTIDE SEQUENCE</scope>
</reference>
<dbReference type="OMA" id="YSANVVY"/>
<dbReference type="RefSeq" id="XP_030833207.1">
    <property type="nucleotide sequence ID" value="XM_030977347.1"/>
</dbReference>
<dbReference type="Proteomes" id="UP000007110">
    <property type="component" value="Unassembled WGS sequence"/>
</dbReference>
<dbReference type="InterPro" id="IPR050328">
    <property type="entry name" value="Dev_Immune_Receptor"/>
</dbReference>
<dbReference type="InterPro" id="IPR003591">
    <property type="entry name" value="Leu-rich_rpt_typical-subtyp"/>
</dbReference>
<dbReference type="PANTHER" id="PTHR24373">
    <property type="entry name" value="SLIT RELATED LEUCINE-RICH REPEAT NEURONAL PROTEIN"/>
    <property type="match status" value="1"/>
</dbReference>
<keyword evidence="4" id="KW-0472">Membrane</keyword>
<dbReference type="InParanoid" id="A0A7M7SV07"/>
<reference evidence="5" key="2">
    <citation type="submission" date="2021-01" db="UniProtKB">
        <authorList>
            <consortium name="EnsemblMetazoa"/>
        </authorList>
    </citation>
    <scope>IDENTIFICATION</scope>
</reference>
<dbReference type="OrthoDB" id="2013775at2759"/>
<evidence type="ECO:0000313" key="5">
    <source>
        <dbReference type="EnsemblMetazoa" id="XP_030833207"/>
    </source>
</evidence>
<evidence type="ECO:0000313" key="6">
    <source>
        <dbReference type="Proteomes" id="UP000007110"/>
    </source>
</evidence>
<dbReference type="GeneID" id="100893380"/>
<name>A0A7M7SV07_STRPU</name>
<keyword evidence="1" id="KW-0433">Leucine-rich repeat</keyword>
<keyword evidence="3" id="KW-0677">Repeat</keyword>
<proteinExistence type="predicted"/>
<evidence type="ECO:0000256" key="4">
    <source>
        <dbReference type="SAM" id="Phobius"/>
    </source>
</evidence>